<reference evidence="1 2" key="1">
    <citation type="journal article" date="2020" name="Cell">
        <title>Large-Scale Comparative Analyses of Tick Genomes Elucidate Their Genetic Diversity and Vector Capacities.</title>
        <authorList>
            <consortium name="Tick Genome and Microbiome Consortium (TIGMIC)"/>
            <person name="Jia N."/>
            <person name="Wang J."/>
            <person name="Shi W."/>
            <person name="Du L."/>
            <person name="Sun Y."/>
            <person name="Zhan W."/>
            <person name="Jiang J.F."/>
            <person name="Wang Q."/>
            <person name="Zhang B."/>
            <person name="Ji P."/>
            <person name="Bell-Sakyi L."/>
            <person name="Cui X.M."/>
            <person name="Yuan T.T."/>
            <person name="Jiang B.G."/>
            <person name="Yang W.F."/>
            <person name="Lam T.T."/>
            <person name="Chang Q.C."/>
            <person name="Ding S.J."/>
            <person name="Wang X.J."/>
            <person name="Zhu J.G."/>
            <person name="Ruan X.D."/>
            <person name="Zhao L."/>
            <person name="Wei J.T."/>
            <person name="Ye R.Z."/>
            <person name="Que T.C."/>
            <person name="Du C.H."/>
            <person name="Zhou Y.H."/>
            <person name="Cheng J.X."/>
            <person name="Dai P.F."/>
            <person name="Guo W.B."/>
            <person name="Han X.H."/>
            <person name="Huang E.J."/>
            <person name="Li L.F."/>
            <person name="Wei W."/>
            <person name="Gao Y.C."/>
            <person name="Liu J.Z."/>
            <person name="Shao H.Z."/>
            <person name="Wang X."/>
            <person name="Wang C.C."/>
            <person name="Yang T.C."/>
            <person name="Huo Q.B."/>
            <person name="Li W."/>
            <person name="Chen H.Y."/>
            <person name="Chen S.E."/>
            <person name="Zhou L.G."/>
            <person name="Ni X.B."/>
            <person name="Tian J.H."/>
            <person name="Sheng Y."/>
            <person name="Liu T."/>
            <person name="Pan Y.S."/>
            <person name="Xia L.Y."/>
            <person name="Li J."/>
            <person name="Zhao F."/>
            <person name="Cao W.C."/>
        </authorList>
    </citation>
    <scope>NUCLEOTIDE SEQUENCE [LARGE SCALE GENOMIC DNA]</scope>
    <source>
        <strain evidence="1">Iper-2018</strain>
    </source>
</reference>
<protein>
    <submittedName>
        <fullName evidence="1">Uncharacterized protein</fullName>
    </submittedName>
</protein>
<proteinExistence type="predicted"/>
<organism evidence="1 2">
    <name type="scientific">Ixodes persulcatus</name>
    <name type="common">Taiga tick</name>
    <dbReference type="NCBI Taxonomy" id="34615"/>
    <lineage>
        <taxon>Eukaryota</taxon>
        <taxon>Metazoa</taxon>
        <taxon>Ecdysozoa</taxon>
        <taxon>Arthropoda</taxon>
        <taxon>Chelicerata</taxon>
        <taxon>Arachnida</taxon>
        <taxon>Acari</taxon>
        <taxon>Parasitiformes</taxon>
        <taxon>Ixodida</taxon>
        <taxon>Ixodoidea</taxon>
        <taxon>Ixodidae</taxon>
        <taxon>Ixodinae</taxon>
        <taxon>Ixodes</taxon>
    </lineage>
</organism>
<dbReference type="EMBL" id="JABSTQ010006464">
    <property type="protein sequence ID" value="KAG0437265.1"/>
    <property type="molecule type" value="Genomic_DNA"/>
</dbReference>
<dbReference type="Proteomes" id="UP000805193">
    <property type="component" value="Unassembled WGS sequence"/>
</dbReference>
<accession>A0AC60QN18</accession>
<evidence type="ECO:0000313" key="1">
    <source>
        <dbReference type="EMBL" id="KAG0437265.1"/>
    </source>
</evidence>
<name>A0AC60QN18_IXOPE</name>
<comment type="caution">
    <text evidence="1">The sequence shown here is derived from an EMBL/GenBank/DDBJ whole genome shotgun (WGS) entry which is preliminary data.</text>
</comment>
<keyword evidence="2" id="KW-1185">Reference proteome</keyword>
<gene>
    <name evidence="1" type="ORF">HPB47_017524</name>
</gene>
<evidence type="ECO:0000313" key="2">
    <source>
        <dbReference type="Proteomes" id="UP000805193"/>
    </source>
</evidence>
<sequence length="126" mass="13929">MNTGELFEESSAAAENACELPFLDALLAVTVGIAWYVSRPSDSSKLPPGPKGVPMLGYISFLGRSYHLKFAELAYVYGPIVRAHIYISVVYTRPSPPQAVEAEEHEHIIRDATLVLQRQETNPIRS</sequence>